<feature type="region of interest" description="Disordered" evidence="1">
    <location>
        <begin position="176"/>
        <end position="197"/>
    </location>
</feature>
<sequence length="276" mass="30739">MKKIFIFLSVAVFMLVLATSCSDSKDGNKVTLTVESELGQLSKYLSVKDKDVTVTLSEKTKKKDDSKEETYKIIAASLAVSVDKAVASDYDIDFSGEVLDENHIKISDLSSFSIETNFDSDNGDLSRIVQAGDTRAQLQKSTKDWAEEDQEVWDEICTKGKYLVIKPAWDTAKYAPYEKGSSDNSSVETSSSDEEMADGDFDEYLDTYEEFCNEYTDLLKRAGEGDADAISEYPEILKKAQELGEKMQKVQGNATPEQIARFAEIQKKFLSSATNN</sequence>
<dbReference type="RefSeq" id="WP_117586585.1">
    <property type="nucleotide sequence ID" value="NZ_QRVA01000002.1"/>
</dbReference>
<feature type="signal peptide" evidence="2">
    <location>
        <begin position="1"/>
        <end position="18"/>
    </location>
</feature>
<dbReference type="Proteomes" id="UP000283872">
    <property type="component" value="Unassembled WGS sequence"/>
</dbReference>
<feature type="chain" id="PRO_5043182917" description="DUF6591 domain-containing protein" evidence="2">
    <location>
        <begin position="19"/>
        <end position="276"/>
    </location>
</feature>
<reference evidence="4 5" key="1">
    <citation type="submission" date="2018-08" db="EMBL/GenBank/DDBJ databases">
        <title>A genome reference for cultivated species of the human gut microbiota.</title>
        <authorList>
            <person name="Zou Y."/>
            <person name="Xue W."/>
            <person name="Luo G."/>
        </authorList>
    </citation>
    <scope>NUCLEOTIDE SEQUENCE [LARGE SCALE GENOMIC DNA]</scope>
    <source>
        <strain evidence="4 5">AF24-12</strain>
    </source>
</reference>
<keyword evidence="2" id="KW-0732">Signal</keyword>
<evidence type="ECO:0000259" key="3">
    <source>
        <dbReference type="Pfam" id="PF20234"/>
    </source>
</evidence>
<gene>
    <name evidence="4" type="ORF">DWY11_01785</name>
</gene>
<evidence type="ECO:0000256" key="2">
    <source>
        <dbReference type="SAM" id="SignalP"/>
    </source>
</evidence>
<comment type="caution">
    <text evidence="4">The sequence shown here is derived from an EMBL/GenBank/DDBJ whole genome shotgun (WGS) entry which is preliminary data.</text>
</comment>
<feature type="domain" description="DUF6591" evidence="3">
    <location>
        <begin position="178"/>
        <end position="268"/>
    </location>
</feature>
<evidence type="ECO:0000313" key="5">
    <source>
        <dbReference type="Proteomes" id="UP000283872"/>
    </source>
</evidence>
<dbReference type="Pfam" id="PF20234">
    <property type="entry name" value="DUF6591"/>
    <property type="match status" value="1"/>
</dbReference>
<dbReference type="InterPro" id="IPR046526">
    <property type="entry name" value="DUF6591"/>
</dbReference>
<evidence type="ECO:0000256" key="1">
    <source>
        <dbReference type="SAM" id="MobiDB-lite"/>
    </source>
</evidence>
<protein>
    <recommendedName>
        <fullName evidence="3">DUF6591 domain-containing protein</fullName>
    </recommendedName>
</protein>
<accession>A0A3E5E6L5</accession>
<dbReference type="EMBL" id="QRVA01000002">
    <property type="protein sequence ID" value="RGS19499.1"/>
    <property type="molecule type" value="Genomic_DNA"/>
</dbReference>
<name>A0A3E5E6L5_9BACT</name>
<dbReference type="AlphaFoldDB" id="A0A3E5E6L5"/>
<organism evidence="4 5">
    <name type="scientific">Segatella copri</name>
    <dbReference type="NCBI Taxonomy" id="165179"/>
    <lineage>
        <taxon>Bacteria</taxon>
        <taxon>Pseudomonadati</taxon>
        <taxon>Bacteroidota</taxon>
        <taxon>Bacteroidia</taxon>
        <taxon>Bacteroidales</taxon>
        <taxon>Prevotellaceae</taxon>
        <taxon>Segatella</taxon>
    </lineage>
</organism>
<proteinExistence type="predicted"/>
<evidence type="ECO:0000313" key="4">
    <source>
        <dbReference type="EMBL" id="RGS19499.1"/>
    </source>
</evidence>
<dbReference type="PROSITE" id="PS51257">
    <property type="entry name" value="PROKAR_LIPOPROTEIN"/>
    <property type="match status" value="1"/>
</dbReference>